<dbReference type="InterPro" id="IPR012340">
    <property type="entry name" value="NA-bd_OB-fold"/>
</dbReference>
<evidence type="ECO:0008006" key="6">
    <source>
        <dbReference type="Google" id="ProtNLM"/>
    </source>
</evidence>
<feature type="compositionally biased region" description="Polar residues" evidence="1">
    <location>
        <begin position="432"/>
        <end position="460"/>
    </location>
</feature>
<evidence type="ECO:0000259" key="3">
    <source>
        <dbReference type="Pfam" id="PF09169"/>
    </source>
</evidence>
<reference evidence="5" key="3">
    <citation type="journal article" date="2018" name="Mol. Plant Microbe Interact.">
        <title>Genome sequence resources for the wheat stripe rust pathogen (Puccinia striiformis f. sp. tritici) and the barley stripe rust pathogen (Puccinia striiformis f. sp. hordei).</title>
        <authorList>
            <person name="Xia C."/>
            <person name="Wang M."/>
            <person name="Yin C."/>
            <person name="Cornejo O.E."/>
            <person name="Hulbert S.H."/>
            <person name="Chen X."/>
        </authorList>
    </citation>
    <scope>NUCLEOTIDE SEQUENCE [LARGE SCALE GENOMIC DNA]</scope>
    <source>
        <strain evidence="5">93TX-2</strain>
    </source>
</reference>
<feature type="region of interest" description="Disordered" evidence="1">
    <location>
        <begin position="413"/>
        <end position="495"/>
    </location>
</feature>
<feature type="compositionally biased region" description="Polar residues" evidence="1">
    <location>
        <begin position="208"/>
        <end position="219"/>
    </location>
</feature>
<dbReference type="InterPro" id="IPR036315">
    <property type="entry name" value="BRCA2_hlx_sf"/>
</dbReference>
<feature type="region of interest" description="Disordered" evidence="1">
    <location>
        <begin position="198"/>
        <end position="295"/>
    </location>
</feature>
<evidence type="ECO:0000313" key="4">
    <source>
        <dbReference type="EMBL" id="POW18522.1"/>
    </source>
</evidence>
<dbReference type="PANTHER" id="PTHR11289:SF0">
    <property type="entry name" value="BREAST CANCER TYPE 2 SUSCEPTIBILITY PROTEIN"/>
    <property type="match status" value="1"/>
</dbReference>
<dbReference type="GO" id="GO:0000724">
    <property type="term" value="P:double-strand break repair via homologous recombination"/>
    <property type="evidence" value="ECO:0007669"/>
    <property type="project" value="InterPro"/>
</dbReference>
<dbReference type="InterPro" id="IPR015525">
    <property type="entry name" value="BRCA2"/>
</dbReference>
<keyword evidence="5" id="KW-1185">Reference proteome</keyword>
<reference evidence="5" key="2">
    <citation type="journal article" date="2018" name="BMC Genomics">
        <title>Genomic insights into host adaptation between the wheat stripe rust pathogen (Puccinia striiformis f. sp. tritici) and the barley stripe rust pathogen (Puccinia striiformis f. sp. hordei).</title>
        <authorList>
            <person name="Xia C."/>
            <person name="Wang M."/>
            <person name="Yin C."/>
            <person name="Cornejo O.E."/>
            <person name="Hulbert S.H."/>
            <person name="Chen X."/>
        </authorList>
    </citation>
    <scope>NUCLEOTIDE SEQUENCE [LARGE SCALE GENOMIC DNA]</scope>
    <source>
        <strain evidence="5">93TX-2</strain>
    </source>
</reference>
<proteinExistence type="predicted"/>
<gene>
    <name evidence="4" type="ORF">PSHT_05749</name>
</gene>
<dbReference type="SUPFAM" id="SSF81872">
    <property type="entry name" value="BRCA2 helical domain"/>
    <property type="match status" value="1"/>
</dbReference>
<reference evidence="4 5" key="1">
    <citation type="submission" date="2017-12" db="EMBL/GenBank/DDBJ databases">
        <title>Gene loss provides genomic basis for host adaptation in cereal stripe rust fungi.</title>
        <authorList>
            <person name="Xia C."/>
        </authorList>
    </citation>
    <scope>NUCLEOTIDE SEQUENCE [LARGE SCALE GENOMIC DNA]</scope>
    <source>
        <strain evidence="4 5">93TX-2</strain>
    </source>
</reference>
<organism evidence="4 5">
    <name type="scientific">Puccinia striiformis</name>
    <dbReference type="NCBI Taxonomy" id="27350"/>
    <lineage>
        <taxon>Eukaryota</taxon>
        <taxon>Fungi</taxon>
        <taxon>Dikarya</taxon>
        <taxon>Basidiomycota</taxon>
        <taxon>Pucciniomycotina</taxon>
        <taxon>Pucciniomycetes</taxon>
        <taxon>Pucciniales</taxon>
        <taxon>Pucciniaceae</taxon>
        <taxon>Puccinia</taxon>
    </lineage>
</organism>
<feature type="region of interest" description="Disordered" evidence="1">
    <location>
        <begin position="957"/>
        <end position="984"/>
    </location>
</feature>
<feature type="compositionally biased region" description="Polar residues" evidence="1">
    <location>
        <begin position="615"/>
        <end position="625"/>
    </location>
</feature>
<name>A0A2S4W9T4_9BASI</name>
<dbReference type="Gene3D" id="2.40.50.140">
    <property type="entry name" value="Nucleic acid-binding proteins"/>
    <property type="match status" value="3"/>
</dbReference>
<feature type="domain" description="Breast cancer type 2 susceptibility protein helical" evidence="3">
    <location>
        <begin position="822"/>
        <end position="866"/>
    </location>
</feature>
<protein>
    <recommendedName>
        <fullName evidence="6">BRCA2 OB1 domain-containing protein</fullName>
    </recommendedName>
</protein>
<dbReference type="SUPFAM" id="SSF50249">
    <property type="entry name" value="Nucleic acid-binding proteins"/>
    <property type="match status" value="2"/>
</dbReference>
<evidence type="ECO:0000259" key="2">
    <source>
        <dbReference type="Pfam" id="PF09103"/>
    </source>
</evidence>
<comment type="caution">
    <text evidence="4">The sequence shown here is derived from an EMBL/GenBank/DDBJ whole genome shotgun (WGS) entry which is preliminary data.</text>
</comment>
<dbReference type="OrthoDB" id="21095at2759"/>
<dbReference type="GO" id="GO:0006355">
    <property type="term" value="P:regulation of DNA-templated transcription"/>
    <property type="evidence" value="ECO:0007669"/>
    <property type="project" value="TreeGrafter"/>
</dbReference>
<evidence type="ECO:0000313" key="5">
    <source>
        <dbReference type="Proteomes" id="UP000238274"/>
    </source>
</evidence>
<feature type="region of interest" description="Disordered" evidence="1">
    <location>
        <begin position="17"/>
        <end position="63"/>
    </location>
</feature>
<accession>A0A2S4W9T4</accession>
<feature type="region of interest" description="Disordered" evidence="1">
    <location>
        <begin position="314"/>
        <end position="379"/>
    </location>
</feature>
<sequence length="1295" mass="142862">MGLSVDQIFTSYIPKPMSTATSKINDSHENRPSKRTRFSSADPTSHSSGQQQQQPGDSSTNSCLLAGHVDAHQQARSEAEGVVLHLDSYLSQAELMTNLPILHSVQLLSYARFIIQSEGKQFRTGRGQRKIGSHVDRPVMLYRKLSMRAQPQPIYDIWSDCEQEELDTFDETDSPNGRLLNTSQLTTSNTIQDHVKTFERPDALKTPAQVTDQSGSKKASSPPEHQPSSSQLINPNIPTSSSHRDSNHDPSPSSSGLKRNVSSLFTTGGGQPFPMAIEQPISSPPSQPTILAFDRPGSPVSAASIITLATKISADNTSEVPQTRPTSPSHPHHPVSSKPRRTLSSLFQTGAGQPFPMDESVKEKSSPSSTGNQDCPVFGFQTARGHSVSAPSKESMRKALDICNNNNLSHFPKPHYIEPDSPSPSHRAKIQKASQCGFSRSASPSEMCNNPTQTNKSQADGSPPIAHVRTPQKKEFSPTGSSSMNPPMTKFDTSDHSAGLFSTGAGAPIHIPVSAVERARAHLDNPSQSLDSHPLPVNGFCSPLKDVSNLQPASHSIHKMSDTTDLLVGSVTRQPHHMISTKLQESLSAVVPKIPSQPTTTASLMSTPVRALSKSVSRPQIQNSPHEPITLPSGLHTYTAPVRRISNRMHIGLTPQSSSRRVSHESKVLEHRSFITPFKKKIEVYHPSKSGQPDSLFTPARETSHSYHEEETPSSDPSRRSVMYIDPPTRFGRQGSSGKPQSVFDLSRRSPRTIPMADWLASPKGYSARHLLSLSVPESVVFMTAKSAAIWTFNALTEPFGAIQALGELLQAGCSIGRSTPQWVANHWGLIVWKLSGMVRWQPDCMSRIWNPLNAVQQLKYRYEREFVCGDRSALKRILDNDCPSTVPMCLVIVGIIRQPANSAATKGFSALSEMLELSDGWYKIKAHLDPVLARVLKRGSLRVGFKLAISGASTEAPVSNYPKPPGEKKSTLKESGPSEEGAQDEVRLYLEGNATSRARWAESLGLRARPWLATLRSLTPDGGRIPMMDIVVMKVFPPMFVDQEGRMGRWGIEQENMLQVAWEKEREKEAAKIAVEQEQEFEKIQGVADLVASIYAAKSDGKRRLSGDKINGADESEVSGFDVAVEWGVNASLLVSSDLKNVADDFCEDLVEGDIPSEDVKTLSTSKLVQLRQSVQRRFDSFRSRAVEDLQKTLNNRVPLRRTRHIQLLNIRDFQTFKNRPQPQLVGNLSVQDLSRLPDGFFKEGARYWVENLQPQRNARWDHTLSSKNLKSDFIEVPLSTRRDTSWRNINLDA</sequence>
<dbReference type="EMBL" id="PKSM01000064">
    <property type="protein sequence ID" value="POW18522.1"/>
    <property type="molecule type" value="Genomic_DNA"/>
</dbReference>
<dbReference type="PANTHER" id="PTHR11289">
    <property type="entry name" value="BREAST CANCER TYPE 2 SUSCEPTIBILITY PROTEIN BRCA2"/>
    <property type="match status" value="1"/>
</dbReference>
<feature type="compositionally biased region" description="Polar residues" evidence="1">
    <location>
        <begin position="232"/>
        <end position="241"/>
    </location>
</feature>
<dbReference type="Proteomes" id="UP000238274">
    <property type="component" value="Unassembled WGS sequence"/>
</dbReference>
<feature type="compositionally biased region" description="Polar residues" evidence="1">
    <location>
        <begin position="342"/>
        <end position="351"/>
    </location>
</feature>
<feature type="domain" description="BRCA2 OB1" evidence="2">
    <location>
        <begin position="873"/>
        <end position="1007"/>
    </location>
</feature>
<feature type="compositionally biased region" description="Basic residues" evidence="1">
    <location>
        <begin position="330"/>
        <end position="341"/>
    </location>
</feature>
<evidence type="ECO:0000256" key="1">
    <source>
        <dbReference type="SAM" id="MobiDB-lite"/>
    </source>
</evidence>
<dbReference type="Pfam" id="PF09103">
    <property type="entry name" value="BRCA-2_OB1"/>
    <property type="match status" value="1"/>
</dbReference>
<feature type="compositionally biased region" description="Polar residues" evidence="1">
    <location>
        <begin position="249"/>
        <end position="266"/>
    </location>
</feature>
<dbReference type="VEuPathDB" id="FungiDB:PSTT_00634"/>
<dbReference type="FunFam" id="2.40.50.140:FF:000579">
    <property type="entry name" value="Chromosome 8, whole genome shotgun sequence"/>
    <property type="match status" value="1"/>
</dbReference>
<dbReference type="InterPro" id="IPR015187">
    <property type="entry name" value="BRCA2_OB_1"/>
</dbReference>
<dbReference type="InterPro" id="IPR015252">
    <property type="entry name" value="BRCA2_hlx"/>
</dbReference>
<dbReference type="VEuPathDB" id="FungiDB:PSHT_05749"/>
<feature type="region of interest" description="Disordered" evidence="1">
    <location>
        <begin position="686"/>
        <end position="744"/>
    </location>
</feature>
<feature type="compositionally biased region" description="Low complexity" evidence="1">
    <location>
        <begin position="45"/>
        <end position="59"/>
    </location>
</feature>
<dbReference type="Pfam" id="PF09169">
    <property type="entry name" value="BRCA-2_helical"/>
    <property type="match status" value="1"/>
</dbReference>
<feature type="compositionally biased region" description="Low complexity" evidence="1">
    <location>
        <begin position="220"/>
        <end position="231"/>
    </location>
</feature>
<feature type="compositionally biased region" description="Polar residues" evidence="1">
    <location>
        <begin position="314"/>
        <end position="323"/>
    </location>
</feature>
<feature type="region of interest" description="Disordered" evidence="1">
    <location>
        <begin position="615"/>
        <end position="634"/>
    </location>
</feature>
<feature type="compositionally biased region" description="Basic and acidic residues" evidence="1">
    <location>
        <begin position="702"/>
        <end position="711"/>
    </location>
</feature>